<dbReference type="Proteomes" id="UP001230685">
    <property type="component" value="Unassembled WGS sequence"/>
</dbReference>
<keyword evidence="5" id="KW-0998">Cell outer membrane</keyword>
<proteinExistence type="inferred from homology"/>
<evidence type="ECO:0000256" key="2">
    <source>
        <dbReference type="ARBA" id="ARBA00005722"/>
    </source>
</evidence>
<keyword evidence="8" id="KW-1185">Reference proteome</keyword>
<organism evidence="7 8">
    <name type="scientific">Sphingomonas aurea</name>
    <dbReference type="NCBI Taxonomy" id="3063994"/>
    <lineage>
        <taxon>Bacteria</taxon>
        <taxon>Pseudomonadati</taxon>
        <taxon>Pseudomonadota</taxon>
        <taxon>Alphaproteobacteria</taxon>
        <taxon>Sphingomonadales</taxon>
        <taxon>Sphingomonadaceae</taxon>
        <taxon>Sphingomonas</taxon>
    </lineage>
</organism>
<accession>A0ABT9EMR3</accession>
<feature type="chain" id="PRO_5047021257" evidence="6">
    <location>
        <begin position="24"/>
        <end position="263"/>
    </location>
</feature>
<evidence type="ECO:0000256" key="6">
    <source>
        <dbReference type="SAM" id="SignalP"/>
    </source>
</evidence>
<evidence type="ECO:0000313" key="8">
    <source>
        <dbReference type="Proteomes" id="UP001230685"/>
    </source>
</evidence>
<evidence type="ECO:0000313" key="7">
    <source>
        <dbReference type="EMBL" id="MDP1028241.1"/>
    </source>
</evidence>
<feature type="signal peptide" evidence="6">
    <location>
        <begin position="1"/>
        <end position="23"/>
    </location>
</feature>
<protein>
    <submittedName>
        <fullName evidence="7">MipA/OmpV family protein</fullName>
    </submittedName>
</protein>
<dbReference type="InterPro" id="IPR010583">
    <property type="entry name" value="MipA"/>
</dbReference>
<dbReference type="PANTHER" id="PTHR38776">
    <property type="entry name" value="MLTA-INTERACTING PROTEIN-RELATED"/>
    <property type="match status" value="1"/>
</dbReference>
<evidence type="ECO:0000256" key="1">
    <source>
        <dbReference type="ARBA" id="ARBA00004442"/>
    </source>
</evidence>
<evidence type="ECO:0000256" key="5">
    <source>
        <dbReference type="ARBA" id="ARBA00023237"/>
    </source>
</evidence>
<sequence length="263" mass="27985">MTRLIRGACAPLILALTATPALAQQDDDAPKLPHRTRVMLGPQIAPRYPGADSSSVFPIINVDRIRGDAPFTFEAPDESGGFSILRRNGFTLGPAYTLQGSRRRRDTDGALPRVGFTVELGAAVGYMVSPNLRVRAEARQGIGGHKGLIGVVSADYIARDADRWLFSVGPRLTLSNAKYNRAYYGVAPSDAAAAGIPAYDPRGGAQAIGGAASVLRQLGGRWGVYGFAKYDRLIDDSGRSPVVRDYGSRNQISGGVALTYTFG</sequence>
<evidence type="ECO:0000256" key="3">
    <source>
        <dbReference type="ARBA" id="ARBA00022729"/>
    </source>
</evidence>
<dbReference type="Pfam" id="PF06629">
    <property type="entry name" value="MipA"/>
    <property type="match status" value="1"/>
</dbReference>
<dbReference type="RefSeq" id="WP_305173962.1">
    <property type="nucleotide sequence ID" value="NZ_JAUUDS010000008.1"/>
</dbReference>
<dbReference type="PANTHER" id="PTHR38776:SF1">
    <property type="entry name" value="MLTA-INTERACTING PROTEIN-RELATED"/>
    <property type="match status" value="1"/>
</dbReference>
<comment type="similarity">
    <text evidence="2">Belongs to the MipA/OmpV family.</text>
</comment>
<comment type="caution">
    <text evidence="7">The sequence shown here is derived from an EMBL/GenBank/DDBJ whole genome shotgun (WGS) entry which is preliminary data.</text>
</comment>
<evidence type="ECO:0000256" key="4">
    <source>
        <dbReference type="ARBA" id="ARBA00023136"/>
    </source>
</evidence>
<name>A0ABT9EMR3_9SPHN</name>
<dbReference type="EMBL" id="JAUUDS010000008">
    <property type="protein sequence ID" value="MDP1028241.1"/>
    <property type="molecule type" value="Genomic_DNA"/>
</dbReference>
<keyword evidence="4" id="KW-0472">Membrane</keyword>
<comment type="subcellular location">
    <subcellularLocation>
        <location evidence="1">Cell outer membrane</location>
    </subcellularLocation>
</comment>
<gene>
    <name evidence="7" type="ORF">Q5H91_13535</name>
</gene>
<reference evidence="7 8" key="1">
    <citation type="submission" date="2023-07" db="EMBL/GenBank/DDBJ databases">
        <authorList>
            <person name="Kim M.K."/>
        </authorList>
    </citation>
    <scope>NUCLEOTIDE SEQUENCE [LARGE SCALE GENOMIC DNA]</scope>
    <source>
        <strain evidence="7 8">KR1UV-12</strain>
    </source>
</reference>
<keyword evidence="3 6" id="KW-0732">Signal</keyword>